<feature type="compositionally biased region" description="Low complexity" evidence="14">
    <location>
        <begin position="63"/>
        <end position="78"/>
    </location>
</feature>
<feature type="compositionally biased region" description="Pro residues" evidence="14">
    <location>
        <begin position="353"/>
        <end position="363"/>
    </location>
</feature>
<evidence type="ECO:0000256" key="9">
    <source>
        <dbReference type="ARBA" id="ARBA00023065"/>
    </source>
</evidence>
<feature type="transmembrane region" description="Helical" evidence="15">
    <location>
        <begin position="743"/>
        <end position="763"/>
    </location>
</feature>
<feature type="transmembrane region" description="Helical" evidence="15">
    <location>
        <begin position="899"/>
        <end position="927"/>
    </location>
</feature>
<comment type="subcellular location">
    <subcellularLocation>
        <location evidence="1">Membrane</location>
        <topology evidence="1">Multi-pass membrane protein</topology>
    </subcellularLocation>
</comment>
<dbReference type="GO" id="GO:0098703">
    <property type="term" value="P:calcium ion import across plasma membrane"/>
    <property type="evidence" value="ECO:0007669"/>
    <property type="project" value="TreeGrafter"/>
</dbReference>
<feature type="compositionally biased region" description="Basic and acidic residues" evidence="14">
    <location>
        <begin position="40"/>
        <end position="54"/>
    </location>
</feature>
<feature type="compositionally biased region" description="Basic and acidic residues" evidence="14">
    <location>
        <begin position="572"/>
        <end position="581"/>
    </location>
</feature>
<feature type="domain" description="Ion transport" evidence="16">
    <location>
        <begin position="711"/>
        <end position="924"/>
    </location>
</feature>
<feature type="compositionally biased region" description="Basic residues" evidence="14">
    <location>
        <begin position="79"/>
        <end position="88"/>
    </location>
</feature>
<keyword evidence="12" id="KW-0407">Ion channel</keyword>
<keyword evidence="3" id="KW-0109">Calcium transport</keyword>
<keyword evidence="7" id="KW-0851">Voltage-gated channel</keyword>
<keyword evidence="9" id="KW-0406">Ion transport</keyword>
<dbReference type="SUPFAM" id="SSF81324">
    <property type="entry name" value="Voltage-gated potassium channels"/>
    <property type="match status" value="1"/>
</dbReference>
<evidence type="ECO:0000256" key="7">
    <source>
        <dbReference type="ARBA" id="ARBA00022882"/>
    </source>
</evidence>
<feature type="compositionally biased region" description="Low complexity" evidence="14">
    <location>
        <begin position="459"/>
        <end position="476"/>
    </location>
</feature>
<dbReference type="AlphaFoldDB" id="A0A9N8H9E7"/>
<keyword evidence="18" id="KW-1185">Reference proteome</keyword>
<keyword evidence="13" id="KW-0175">Coiled coil</keyword>
<dbReference type="OrthoDB" id="431720at2759"/>
<evidence type="ECO:0000313" key="17">
    <source>
        <dbReference type="EMBL" id="CAB9501688.1"/>
    </source>
</evidence>
<accession>A0A9N8H9E7</accession>
<dbReference type="Proteomes" id="UP001153069">
    <property type="component" value="Unassembled WGS sequence"/>
</dbReference>
<dbReference type="Gene3D" id="1.10.287.70">
    <property type="match status" value="1"/>
</dbReference>
<feature type="compositionally biased region" description="Basic residues" evidence="14">
    <location>
        <begin position="276"/>
        <end position="286"/>
    </location>
</feature>
<feature type="transmembrane region" description="Helical" evidence="15">
    <location>
        <begin position="713"/>
        <end position="731"/>
    </location>
</feature>
<feature type="compositionally biased region" description="Polar residues" evidence="14">
    <location>
        <begin position="380"/>
        <end position="394"/>
    </location>
</feature>
<feature type="compositionally biased region" description="Low complexity" evidence="14">
    <location>
        <begin position="243"/>
        <end position="254"/>
    </location>
</feature>
<dbReference type="Pfam" id="PF00520">
    <property type="entry name" value="Ion_trans"/>
    <property type="match status" value="1"/>
</dbReference>
<feature type="region of interest" description="Disordered" evidence="14">
    <location>
        <begin position="986"/>
        <end position="1014"/>
    </location>
</feature>
<evidence type="ECO:0000256" key="12">
    <source>
        <dbReference type="ARBA" id="ARBA00023303"/>
    </source>
</evidence>
<feature type="compositionally biased region" description="Basic and acidic residues" evidence="14">
    <location>
        <begin position="609"/>
        <end position="625"/>
    </location>
</feature>
<keyword evidence="2" id="KW-0813">Transport</keyword>
<feature type="coiled-coil region" evidence="13">
    <location>
        <begin position="928"/>
        <end position="956"/>
    </location>
</feature>
<keyword evidence="11" id="KW-0325">Glycoprotein</keyword>
<evidence type="ECO:0000256" key="2">
    <source>
        <dbReference type="ARBA" id="ARBA00022448"/>
    </source>
</evidence>
<feature type="transmembrane region" description="Helical" evidence="15">
    <location>
        <begin position="830"/>
        <end position="850"/>
    </location>
</feature>
<keyword evidence="10 15" id="KW-0472">Membrane</keyword>
<dbReference type="InterPro" id="IPR050599">
    <property type="entry name" value="VDCC_alpha-1_subunit"/>
</dbReference>
<reference evidence="17" key="1">
    <citation type="submission" date="2020-06" db="EMBL/GenBank/DDBJ databases">
        <authorList>
            <consortium name="Plant Systems Biology data submission"/>
        </authorList>
    </citation>
    <scope>NUCLEOTIDE SEQUENCE</scope>
    <source>
        <strain evidence="17">D6</strain>
    </source>
</reference>
<dbReference type="EMBL" id="CAICTM010000114">
    <property type="protein sequence ID" value="CAB9501688.1"/>
    <property type="molecule type" value="Genomic_DNA"/>
</dbReference>
<feature type="region of interest" description="Disordered" evidence="14">
    <location>
        <begin position="547"/>
        <end position="672"/>
    </location>
</feature>
<dbReference type="PANTHER" id="PTHR45628:SF7">
    <property type="entry name" value="VOLTAGE-DEPENDENT CALCIUM CHANNEL TYPE A SUBUNIT ALPHA-1"/>
    <property type="match status" value="1"/>
</dbReference>
<evidence type="ECO:0000313" key="18">
    <source>
        <dbReference type="Proteomes" id="UP001153069"/>
    </source>
</evidence>
<proteinExistence type="predicted"/>
<evidence type="ECO:0000256" key="11">
    <source>
        <dbReference type="ARBA" id="ARBA00023180"/>
    </source>
</evidence>
<comment type="caution">
    <text evidence="17">The sequence shown here is derived from an EMBL/GenBank/DDBJ whole genome shotgun (WGS) entry which is preliminary data.</text>
</comment>
<evidence type="ECO:0000256" key="13">
    <source>
        <dbReference type="SAM" id="Coils"/>
    </source>
</evidence>
<feature type="compositionally biased region" description="Basic residues" evidence="14">
    <location>
        <begin position="561"/>
        <end position="571"/>
    </location>
</feature>
<feature type="compositionally biased region" description="Low complexity" evidence="14">
    <location>
        <begin position="100"/>
        <end position="121"/>
    </location>
</feature>
<feature type="compositionally biased region" description="Low complexity" evidence="14">
    <location>
        <begin position="159"/>
        <end position="181"/>
    </location>
</feature>
<evidence type="ECO:0000256" key="1">
    <source>
        <dbReference type="ARBA" id="ARBA00004141"/>
    </source>
</evidence>
<keyword evidence="6" id="KW-0106">Calcium</keyword>
<evidence type="ECO:0000256" key="10">
    <source>
        <dbReference type="ARBA" id="ARBA00023136"/>
    </source>
</evidence>
<evidence type="ECO:0000256" key="14">
    <source>
        <dbReference type="SAM" id="MobiDB-lite"/>
    </source>
</evidence>
<evidence type="ECO:0000256" key="6">
    <source>
        <dbReference type="ARBA" id="ARBA00022837"/>
    </source>
</evidence>
<feature type="compositionally biased region" description="Basic and acidic residues" evidence="14">
    <location>
        <begin position="547"/>
        <end position="560"/>
    </location>
</feature>
<evidence type="ECO:0000256" key="5">
    <source>
        <dbReference type="ARBA" id="ARBA00022692"/>
    </source>
</evidence>
<name>A0A9N8H9E7_9STRA</name>
<evidence type="ECO:0000259" key="16">
    <source>
        <dbReference type="Pfam" id="PF00520"/>
    </source>
</evidence>
<evidence type="ECO:0000256" key="4">
    <source>
        <dbReference type="ARBA" id="ARBA00022673"/>
    </source>
</evidence>
<dbReference type="InterPro" id="IPR027359">
    <property type="entry name" value="Volt_channel_dom_sf"/>
</dbReference>
<dbReference type="GO" id="GO:0008331">
    <property type="term" value="F:high voltage-gated calcium channel activity"/>
    <property type="evidence" value="ECO:0007669"/>
    <property type="project" value="TreeGrafter"/>
</dbReference>
<feature type="compositionally biased region" description="Basic and acidic residues" evidence="14">
    <location>
        <begin position="990"/>
        <end position="1009"/>
    </location>
</feature>
<feature type="compositionally biased region" description="Low complexity" evidence="14">
    <location>
        <begin position="223"/>
        <end position="233"/>
    </location>
</feature>
<feature type="region of interest" description="Disordered" evidence="14">
    <location>
        <begin position="1"/>
        <end position="130"/>
    </location>
</feature>
<keyword evidence="5 15" id="KW-0812">Transmembrane</keyword>
<sequence length="1129" mass="127248">MPSYFDNLRDEEYHPSGSRSRSRSRNTCNDGSDQEYLDESYDRFSDEPDSRDSGGRGPQAPYTSSSTSREYGTTTTTSNKKKKKKKKPSQTSSSDEHDYTSSTTSAMSYSRSSSSNPNNNNGGNDIYAAYTKNKEKKNDLFEAYRKLAVIHTGNPNSNGRASTTITRSTTTGSGNQTTITSNHDEEEHASASTQLSTEEEEHSQLQHSTEPLHKGPTNMRIDTSANNSSAATSSKKKQKQTKQKTPPSSTSSSTLAPDYGAPEFPPPTAATAAPPKTKRKTIKKKASTVSTASRSGTGGKSPSPVLQRPQEPTQQQDDDTLLHSSHSGPNNNNNNTTKKKKKKQTKQQQQPKPQDPPTSPPKPTHYVRVTDYEQPKRPSKAQSQQHLLHDTSNSTPPPQIYAPAQQDNSNNQSPIPPLAKIEDESSRNTGPVIPPHPPLGVVHSPVKTPHPPSQIRWASNSYQYQSQQSMTHQQQHPPIGMVEQAPPRLRGPQESVSTIDNEDLASLDPKNFQLKSSLDRGSIKDVAHYSRRMDVVKENLRRNITIEEPSEKSGIDNSKNKEKRKTVKRGVKKDSSRKSVADDASSSESSKSSKGGIMAFLSTFKGHPKARERDHLTESERRARDNPFLNRPTGIKLSNTVGLHKKERKGHDLDGSSRSGSSSSRSRSMATHSLAGTSYSSYEKTLQEKYCPLPTPVKKIQQFCGKIVTNTNFQVFMIFLIMLNALVLGIATYEFENPKVPEVLDYIDKVLLVIFTVELALQFGYCGVTLFLDGWLVFDTLTVVTSWWLEGVQVFRSFRIFRSFRLIVRLPLLKNLVLTVFHVMPRIYSILGLLLLILYVYGVLCTILFGDMYELGLTDKNYFSRLDYSVFTLFQMVTLEGWGDIVRQVRAVHSSIATMIFSSFIIFTGFIMYNLIVAVMCDSMLVIEAQGREEIRQQQQEKKRLAESAKEEEEKRIIDEMLRQRKEDGIRRRRLLGLVGEDSTVSYHESTTHRSGHEHDEPSWEHMSDVEEEEEEDEDEIEWREVMCEHCEGFFEIHKYPPSVRRRNMLRDELMAKNQERIGQLQQKVAQMAETQQRVTAVLQTLMHEIEASRMRAMNDGSAMMLMGDTSIGEDTHNEEERVRLGKDQ</sequence>
<evidence type="ECO:0000256" key="8">
    <source>
        <dbReference type="ARBA" id="ARBA00022989"/>
    </source>
</evidence>
<organism evidence="17 18">
    <name type="scientific">Seminavis robusta</name>
    <dbReference type="NCBI Taxonomy" id="568900"/>
    <lineage>
        <taxon>Eukaryota</taxon>
        <taxon>Sar</taxon>
        <taxon>Stramenopiles</taxon>
        <taxon>Ochrophyta</taxon>
        <taxon>Bacillariophyta</taxon>
        <taxon>Bacillariophyceae</taxon>
        <taxon>Bacillariophycidae</taxon>
        <taxon>Naviculales</taxon>
        <taxon>Naviculaceae</taxon>
        <taxon>Seminavis</taxon>
    </lineage>
</organism>
<evidence type="ECO:0000256" key="3">
    <source>
        <dbReference type="ARBA" id="ARBA00022568"/>
    </source>
</evidence>
<evidence type="ECO:0000256" key="15">
    <source>
        <dbReference type="SAM" id="Phobius"/>
    </source>
</evidence>
<keyword evidence="4" id="KW-0107">Calcium channel</keyword>
<dbReference type="PANTHER" id="PTHR45628">
    <property type="entry name" value="VOLTAGE-DEPENDENT CALCIUM CHANNEL TYPE A SUBUNIT ALPHA-1"/>
    <property type="match status" value="1"/>
</dbReference>
<feature type="compositionally biased region" description="Low complexity" evidence="14">
    <location>
        <begin position="656"/>
        <end position="668"/>
    </location>
</feature>
<keyword evidence="8 15" id="KW-1133">Transmembrane helix</keyword>
<feature type="compositionally biased region" description="Low complexity" evidence="14">
    <location>
        <begin position="582"/>
        <end position="594"/>
    </location>
</feature>
<dbReference type="Gene3D" id="1.20.120.350">
    <property type="entry name" value="Voltage-gated potassium channels. Chain C"/>
    <property type="match status" value="1"/>
</dbReference>
<protein>
    <submittedName>
        <fullName evidence="17">T-type calcium channel subunit alpha-1H</fullName>
    </submittedName>
</protein>
<gene>
    <name evidence="17" type="ORF">SEMRO_115_G056810.1</name>
</gene>
<dbReference type="InterPro" id="IPR005821">
    <property type="entry name" value="Ion_trans_dom"/>
</dbReference>
<feature type="region of interest" description="Disordered" evidence="14">
    <location>
        <begin position="150"/>
        <end position="504"/>
    </location>
</feature>
<dbReference type="GO" id="GO:0005891">
    <property type="term" value="C:voltage-gated calcium channel complex"/>
    <property type="evidence" value="ECO:0007669"/>
    <property type="project" value="TreeGrafter"/>
</dbReference>